<proteinExistence type="predicted"/>
<dbReference type="AlphaFoldDB" id="A0A7X1B0N5"/>
<dbReference type="RefSeq" id="WP_185694035.1">
    <property type="nucleotide sequence ID" value="NZ_JACHVA010000126.1"/>
</dbReference>
<comment type="caution">
    <text evidence="1">The sequence shown here is derived from an EMBL/GenBank/DDBJ whole genome shotgun (WGS) entry which is preliminary data.</text>
</comment>
<evidence type="ECO:0000313" key="2">
    <source>
        <dbReference type="Proteomes" id="UP000525652"/>
    </source>
</evidence>
<gene>
    <name evidence="1" type="ORF">H5P30_16610</name>
</gene>
<evidence type="ECO:0000313" key="1">
    <source>
        <dbReference type="EMBL" id="MBC2603407.1"/>
    </source>
</evidence>
<organism evidence="1 2">
    <name type="scientific">Puniceicoccus vermicola</name>
    <dbReference type="NCBI Taxonomy" id="388746"/>
    <lineage>
        <taxon>Bacteria</taxon>
        <taxon>Pseudomonadati</taxon>
        <taxon>Verrucomicrobiota</taxon>
        <taxon>Opitutia</taxon>
        <taxon>Puniceicoccales</taxon>
        <taxon>Puniceicoccaceae</taxon>
        <taxon>Puniceicoccus</taxon>
    </lineage>
</organism>
<reference evidence="1 2" key="1">
    <citation type="submission" date="2020-07" db="EMBL/GenBank/DDBJ databases">
        <authorList>
            <person name="Feng X."/>
        </authorList>
    </citation>
    <scope>NUCLEOTIDE SEQUENCE [LARGE SCALE GENOMIC DNA]</scope>
    <source>
        <strain evidence="1 2">JCM14086</strain>
    </source>
</reference>
<protein>
    <submittedName>
        <fullName evidence="1">Uncharacterized protein</fullName>
    </submittedName>
</protein>
<accession>A0A7X1B0N5</accession>
<keyword evidence="2" id="KW-1185">Reference proteome</keyword>
<sequence>MSEESEPDSPELASGIVKALRIVQLQMELAELTGKPIAEHTAEDLPDDSPDAHLQHLENIESGPQFPLADLLKEHRNFTPAPLSRLSNPIDLSENLWLLLFTLASMRVFIYDTDHLSDEELYRTLVEKVLRSNTVDLPVSAGWNCRFSICEFSDEDTDLPECYLRYYADEEFRSEWIEDIPPKEDLPYDRDRFLPNIVPQLER</sequence>
<dbReference type="Proteomes" id="UP000525652">
    <property type="component" value="Unassembled WGS sequence"/>
</dbReference>
<name>A0A7X1B0N5_9BACT</name>
<dbReference type="EMBL" id="JACHVA010000126">
    <property type="protein sequence ID" value="MBC2603407.1"/>
    <property type="molecule type" value="Genomic_DNA"/>
</dbReference>